<dbReference type="EMBL" id="SDWW01000006">
    <property type="protein sequence ID" value="RYV52285.1"/>
    <property type="molecule type" value="Genomic_DNA"/>
</dbReference>
<proteinExistence type="predicted"/>
<evidence type="ECO:0000313" key="2">
    <source>
        <dbReference type="Proteomes" id="UP000293764"/>
    </source>
</evidence>
<accession>A0A4Q5N2E1</accession>
<evidence type="ECO:0000313" key="1">
    <source>
        <dbReference type="EMBL" id="RYV52285.1"/>
    </source>
</evidence>
<sequence>MPAPTVPTAAGDLAPFVDAARSADSRLREAAALINGAVRSTAVVVDARTVAAVQAAEPEQVAATIPPGMPEPLLRAVLLTYSDLVSRYAAISSFRIAAGTYPREEPSADEMIGCLANGSPAAARFDADLGAVATSAGETPPVGGVDPASLAAAELAVRLADIELRNVGCGSCGGYVSTTFVPIRWDDAAPGLTARSGLLGDVRFEAVQVSGGGWTAELNAC</sequence>
<dbReference type="Proteomes" id="UP000293764">
    <property type="component" value="Unassembled WGS sequence"/>
</dbReference>
<gene>
    <name evidence="1" type="ORF">EUA98_03480</name>
</gene>
<dbReference type="RefSeq" id="WP_130101283.1">
    <property type="nucleotide sequence ID" value="NZ_SDWW01000006.1"/>
</dbReference>
<organism evidence="1 2">
    <name type="scientific">Pengzhenrongella frigida</name>
    <dbReference type="NCBI Taxonomy" id="1259133"/>
    <lineage>
        <taxon>Bacteria</taxon>
        <taxon>Bacillati</taxon>
        <taxon>Actinomycetota</taxon>
        <taxon>Actinomycetes</taxon>
        <taxon>Micrococcales</taxon>
        <taxon>Pengzhenrongella</taxon>
    </lineage>
</organism>
<protein>
    <submittedName>
        <fullName evidence="1">Uncharacterized protein</fullName>
    </submittedName>
</protein>
<dbReference type="AlphaFoldDB" id="A0A4Q5N2E1"/>
<name>A0A4Q5N2E1_9MICO</name>
<comment type="caution">
    <text evidence="1">The sequence shown here is derived from an EMBL/GenBank/DDBJ whole genome shotgun (WGS) entry which is preliminary data.</text>
</comment>
<keyword evidence="2" id="KW-1185">Reference proteome</keyword>
<reference evidence="1 2" key="1">
    <citation type="submission" date="2019-01" db="EMBL/GenBank/DDBJ databases">
        <title>Novel species of Cellulomonas.</title>
        <authorList>
            <person name="Liu Q."/>
            <person name="Xin Y.-H."/>
        </authorList>
    </citation>
    <scope>NUCLEOTIDE SEQUENCE [LARGE SCALE GENOMIC DNA]</scope>
    <source>
        <strain evidence="1 2">HLT2-17</strain>
    </source>
</reference>